<dbReference type="SUPFAM" id="SSF82771">
    <property type="entry name" value="GIY-YIG endonuclease"/>
    <property type="match status" value="1"/>
</dbReference>
<evidence type="ECO:0000313" key="11">
    <source>
        <dbReference type="EMBL" id="ADY73422.1"/>
    </source>
</evidence>
<evidence type="ECO:0000256" key="6">
    <source>
        <dbReference type="ARBA" id="ARBA00023236"/>
    </source>
</evidence>
<dbReference type="FunCoup" id="F0S3K0">
    <property type="interactions" value="192"/>
</dbReference>
<dbReference type="Pfam" id="PF02151">
    <property type="entry name" value="UVR"/>
    <property type="match status" value="1"/>
</dbReference>
<evidence type="ECO:0000256" key="2">
    <source>
        <dbReference type="ARBA" id="ARBA00022763"/>
    </source>
</evidence>
<protein>
    <recommendedName>
        <fullName evidence="7">UvrABC system protein C</fullName>
        <shortName evidence="7">Protein UvrC</shortName>
    </recommendedName>
    <alternativeName>
        <fullName evidence="7">Excinuclease ABC subunit C</fullName>
    </alternativeName>
</protein>
<feature type="domain" description="UVR" evidence="8">
    <location>
        <begin position="195"/>
        <end position="230"/>
    </location>
</feature>
<keyword evidence="4 7" id="KW-0267">Excision nuclease</keyword>
<dbReference type="InterPro" id="IPR004791">
    <property type="entry name" value="UvrC"/>
</dbReference>
<dbReference type="GO" id="GO:0009380">
    <property type="term" value="C:excinuclease repair complex"/>
    <property type="evidence" value="ECO:0007669"/>
    <property type="project" value="InterPro"/>
</dbReference>
<reference evidence="11 12" key="1">
    <citation type="journal article" date="2011" name="Stand. Genomic Sci.">
        <title>Complete genome sequence of the thermophilic sulfur-reducer Desulfurobacterium thermolithotrophum type strain (BSA(T)) from a deep-sea hydrothermal vent.</title>
        <authorList>
            <person name="Goker M."/>
            <person name="Daligault H."/>
            <person name="Mwirichia R."/>
            <person name="Lapidus A."/>
            <person name="Lucas S."/>
            <person name="Deshpande S."/>
            <person name="Pagani I."/>
            <person name="Tapia R."/>
            <person name="Cheng J.F."/>
            <person name="Goodwin L."/>
            <person name="Pitluck S."/>
            <person name="Liolios K."/>
            <person name="Ivanova N."/>
            <person name="Mavromatis K."/>
            <person name="Mikhailova N."/>
            <person name="Pati A."/>
            <person name="Chen A."/>
            <person name="Palaniappan K."/>
            <person name="Han C."/>
            <person name="Land M."/>
            <person name="Hauser L."/>
            <person name="Pan C."/>
            <person name="Brambilla E.M."/>
            <person name="Rohde M."/>
            <person name="Spring S."/>
            <person name="Sikorski J."/>
            <person name="Wirth R."/>
            <person name="Detter J.C."/>
            <person name="Woyke T."/>
            <person name="Bristow J."/>
            <person name="Eisen J.A."/>
            <person name="Markowitz V."/>
            <person name="Hugenholtz P."/>
            <person name="Kyrpides N.C."/>
            <person name="Klenk H.P."/>
        </authorList>
    </citation>
    <scope>NUCLEOTIDE SEQUENCE [LARGE SCALE GENOMIC DNA]</scope>
    <source>
        <strain evidence="12">DSM 11699 / BSA</strain>
    </source>
</reference>
<dbReference type="PANTHER" id="PTHR30562:SF1">
    <property type="entry name" value="UVRABC SYSTEM PROTEIN C"/>
    <property type="match status" value="1"/>
</dbReference>
<evidence type="ECO:0000259" key="8">
    <source>
        <dbReference type="PROSITE" id="PS50151"/>
    </source>
</evidence>
<evidence type="ECO:0000256" key="7">
    <source>
        <dbReference type="HAMAP-Rule" id="MF_00203"/>
    </source>
</evidence>
<gene>
    <name evidence="7" type="primary">uvrC</name>
    <name evidence="11" type="ordered locus">Dester_0781</name>
</gene>
<dbReference type="InterPro" id="IPR047296">
    <property type="entry name" value="GIY-YIG_UvrC_Cho"/>
</dbReference>
<feature type="domain" description="UvrC family homology region profile" evidence="10">
    <location>
        <begin position="343"/>
        <end position="461"/>
    </location>
</feature>
<dbReference type="GO" id="GO:0006289">
    <property type="term" value="P:nucleotide-excision repair"/>
    <property type="evidence" value="ECO:0007669"/>
    <property type="project" value="UniProtKB-UniRule"/>
</dbReference>
<dbReference type="STRING" id="868864.Dester_0781"/>
<dbReference type="InterPro" id="IPR035901">
    <property type="entry name" value="GIY-YIG_endonuc_sf"/>
</dbReference>
<dbReference type="KEGG" id="dte:Dester_0781"/>
<dbReference type="RefSeq" id="WP_013638377.1">
    <property type="nucleotide sequence ID" value="NC_015185.1"/>
</dbReference>
<dbReference type="PROSITE" id="PS50164">
    <property type="entry name" value="GIY_YIG"/>
    <property type="match status" value="1"/>
</dbReference>
<dbReference type="Gene3D" id="4.10.860.10">
    <property type="entry name" value="UVR domain"/>
    <property type="match status" value="1"/>
</dbReference>
<dbReference type="InterPro" id="IPR000305">
    <property type="entry name" value="GIY-YIG_endonuc"/>
</dbReference>
<evidence type="ECO:0000256" key="4">
    <source>
        <dbReference type="ARBA" id="ARBA00022881"/>
    </source>
</evidence>
<evidence type="ECO:0000256" key="1">
    <source>
        <dbReference type="ARBA" id="ARBA00022490"/>
    </source>
</evidence>
<evidence type="ECO:0000259" key="9">
    <source>
        <dbReference type="PROSITE" id="PS50164"/>
    </source>
</evidence>
<dbReference type="InParanoid" id="F0S3K0"/>
<dbReference type="NCBIfam" id="TIGR00194">
    <property type="entry name" value="uvrC"/>
    <property type="match status" value="1"/>
</dbReference>
<keyword evidence="2 7" id="KW-0227">DNA damage</keyword>
<dbReference type="EMBL" id="CP002543">
    <property type="protein sequence ID" value="ADY73422.1"/>
    <property type="molecule type" value="Genomic_DNA"/>
</dbReference>
<reference evidence="12" key="2">
    <citation type="submission" date="2011-02" db="EMBL/GenBank/DDBJ databases">
        <title>The complete genome of Desulfurobacterium thermolithotrophum DSM 11699.</title>
        <authorList>
            <consortium name="US DOE Joint Genome Institute (JGI-PGF)"/>
            <person name="Lucas S."/>
            <person name="Copeland A."/>
            <person name="Lapidus A."/>
            <person name="Bruce D."/>
            <person name="Goodwin L."/>
            <person name="Pitluck S."/>
            <person name="Kyrpides N."/>
            <person name="Mavromatis K."/>
            <person name="Pagani I."/>
            <person name="Ivanova N."/>
            <person name="Mikhailova N."/>
            <person name="Daligault H."/>
            <person name="Detter J.C."/>
            <person name="Tapia R."/>
            <person name="Han C."/>
            <person name="Land M."/>
            <person name="Hauser L."/>
            <person name="Markowitz V."/>
            <person name="Cheng J.-F."/>
            <person name="Hugenholtz P."/>
            <person name="Woyke T."/>
            <person name="Wu D."/>
            <person name="Spring S."/>
            <person name="Brambilla E."/>
            <person name="Klenk H.-P."/>
            <person name="Eisen J.A."/>
        </authorList>
    </citation>
    <scope>NUCLEOTIDE SEQUENCE [LARGE SCALE GENOMIC DNA]</scope>
    <source>
        <strain evidence="12">DSM 11699 / BSA</strain>
    </source>
</reference>
<dbReference type="InterPro" id="IPR038476">
    <property type="entry name" value="UvrC_RNase_H_dom_sf"/>
</dbReference>
<dbReference type="Pfam" id="PF01541">
    <property type="entry name" value="GIY-YIG"/>
    <property type="match status" value="1"/>
</dbReference>
<keyword evidence="3 7" id="KW-0228">DNA excision</keyword>
<dbReference type="GO" id="GO:0009381">
    <property type="term" value="F:excinuclease ABC activity"/>
    <property type="evidence" value="ECO:0007669"/>
    <property type="project" value="UniProtKB-UniRule"/>
</dbReference>
<evidence type="ECO:0000256" key="3">
    <source>
        <dbReference type="ARBA" id="ARBA00022769"/>
    </source>
</evidence>
<comment type="subunit">
    <text evidence="7">Interacts with UvrB in an incision complex.</text>
</comment>
<dbReference type="SMART" id="SM00465">
    <property type="entry name" value="GIYc"/>
    <property type="match status" value="1"/>
</dbReference>
<evidence type="ECO:0000256" key="5">
    <source>
        <dbReference type="ARBA" id="ARBA00023204"/>
    </source>
</evidence>
<dbReference type="Proteomes" id="UP000007102">
    <property type="component" value="Chromosome"/>
</dbReference>
<dbReference type="Gene3D" id="3.30.420.340">
    <property type="entry name" value="UvrC, RNAse H endonuclease domain"/>
    <property type="match status" value="1"/>
</dbReference>
<dbReference type="OrthoDB" id="9804933at2"/>
<evidence type="ECO:0000313" key="12">
    <source>
        <dbReference type="Proteomes" id="UP000007102"/>
    </source>
</evidence>
<dbReference type="eggNOG" id="COG0322">
    <property type="taxonomic scope" value="Bacteria"/>
</dbReference>
<dbReference type="GO" id="GO:0005737">
    <property type="term" value="C:cytoplasm"/>
    <property type="evidence" value="ECO:0007669"/>
    <property type="project" value="UniProtKB-SubCell"/>
</dbReference>
<organism evidence="11 12">
    <name type="scientific">Desulfurobacterium thermolithotrophum (strain DSM 11699 / BSA)</name>
    <dbReference type="NCBI Taxonomy" id="868864"/>
    <lineage>
        <taxon>Bacteria</taxon>
        <taxon>Pseudomonadati</taxon>
        <taxon>Aquificota</taxon>
        <taxon>Aquificia</taxon>
        <taxon>Desulfurobacteriales</taxon>
        <taxon>Desulfurobacteriaceae</taxon>
        <taxon>Desulfurobacterium</taxon>
    </lineage>
</organism>
<accession>F0S3K0</accession>
<feature type="domain" description="GIY-YIG" evidence="9">
    <location>
        <begin position="10"/>
        <end position="88"/>
    </location>
</feature>
<dbReference type="InterPro" id="IPR010994">
    <property type="entry name" value="RuvA_2-like"/>
</dbReference>
<proteinExistence type="inferred from homology"/>
<keyword evidence="5 7" id="KW-0234">DNA repair</keyword>
<dbReference type="AlphaFoldDB" id="F0S3K0"/>
<dbReference type="GO" id="GO:0009432">
    <property type="term" value="P:SOS response"/>
    <property type="evidence" value="ECO:0007669"/>
    <property type="project" value="UniProtKB-UniRule"/>
</dbReference>
<dbReference type="SUPFAM" id="SSF46600">
    <property type="entry name" value="C-terminal UvrC-binding domain of UvrB"/>
    <property type="match status" value="1"/>
</dbReference>
<keyword evidence="6 7" id="KW-0742">SOS response</keyword>
<keyword evidence="1 7" id="KW-0963">Cytoplasm</keyword>
<dbReference type="CDD" id="cd10434">
    <property type="entry name" value="GIY-YIG_UvrC_Cho"/>
    <property type="match status" value="1"/>
</dbReference>
<comment type="function">
    <text evidence="7">The UvrABC repair system catalyzes the recognition and processing of DNA lesions. UvrC both incises the 5' and 3' sides of the lesion. The N-terminal half is responsible for the 3' incision and the C-terminal half is responsible for the 5' incision.</text>
</comment>
<sequence length="583" mass="67849">MREKLQTVPDAPGVYFFKDKSGKVIYVGKAKSLKNRLSTHINCTNPNEKSYKITKNAVDFDYIVVKNEKEALTLEAELIKKYLPKFNVLLKDDKSYPYLVLTDEEFPTVKIVRKKDCLKGKKFGPFVPPKNARNLKDLIHKVFKLRKCKELLNRSKPCLQYYIEMCTAPCCNYVSKKDYRKQVEGALSFLTGNVKNHINKLYSEIEKAAENLQFEKAAILRDQLIAIKDIYEKGSIFFENYPSCDVFYIERNNGIFSGVKLTVRNGILYGKENFQFDPLDPWDENLLLEFSNYRLEQIDESIVGTIWIKGTYEEENPPKEIFANFHYLGNEFSVKEIPEKVLQLVKKNRSIARTNLNLEKLKFEYESVFLDTFPERVEVFDNSSLQGTASVGACIVWEKGEFVKKDYRRYKIKNVKGINDYGFLEEVLTRRFKRIKKGEVKRPNLVLIDGGIGQLNVALKVRDSLGLDFRVFSIAKREEIVYTDDGEVVETKKYPYLFRFFTSLRDEAHRFAITFNRKLRNSLMVKSVLDDIKGIGTKRKKLLEKFYPDIKELAEASIEELVKIGIPRKVAKEVLEKIRDWSS</sequence>
<evidence type="ECO:0000259" key="10">
    <source>
        <dbReference type="PROSITE" id="PS50165"/>
    </source>
</evidence>
<keyword evidence="12" id="KW-1185">Reference proteome</keyword>
<dbReference type="SUPFAM" id="SSF47781">
    <property type="entry name" value="RuvA domain 2-like"/>
    <property type="match status" value="1"/>
</dbReference>
<dbReference type="InterPro" id="IPR036876">
    <property type="entry name" value="UVR_dom_sf"/>
</dbReference>
<dbReference type="PANTHER" id="PTHR30562">
    <property type="entry name" value="UVRC/OXIDOREDUCTASE"/>
    <property type="match status" value="1"/>
</dbReference>
<dbReference type="Pfam" id="PF14520">
    <property type="entry name" value="HHH_5"/>
    <property type="match status" value="1"/>
</dbReference>
<dbReference type="Gene3D" id="1.10.150.20">
    <property type="entry name" value="5' to 3' exonuclease, C-terminal subdomain"/>
    <property type="match status" value="1"/>
</dbReference>
<dbReference type="PROSITE" id="PS50165">
    <property type="entry name" value="UVRC"/>
    <property type="match status" value="1"/>
</dbReference>
<dbReference type="GO" id="GO:0003677">
    <property type="term" value="F:DNA binding"/>
    <property type="evidence" value="ECO:0007669"/>
    <property type="project" value="UniProtKB-UniRule"/>
</dbReference>
<comment type="subcellular location">
    <subcellularLocation>
        <location evidence="7">Cytoplasm</location>
    </subcellularLocation>
</comment>
<dbReference type="InterPro" id="IPR001162">
    <property type="entry name" value="UvrC_RNase_H_dom"/>
</dbReference>
<dbReference type="PROSITE" id="PS50151">
    <property type="entry name" value="UVR"/>
    <property type="match status" value="1"/>
</dbReference>
<dbReference type="HAMAP" id="MF_00203">
    <property type="entry name" value="UvrC"/>
    <property type="match status" value="1"/>
</dbReference>
<comment type="similarity">
    <text evidence="7">Belongs to the UvrC family.</text>
</comment>
<dbReference type="InterPro" id="IPR050066">
    <property type="entry name" value="UvrABC_protein_C"/>
</dbReference>
<name>F0S3K0_DESTD</name>
<dbReference type="FunFam" id="3.40.1440.10:FF:000001">
    <property type="entry name" value="UvrABC system protein C"/>
    <property type="match status" value="1"/>
</dbReference>
<dbReference type="InterPro" id="IPR001943">
    <property type="entry name" value="UVR_dom"/>
</dbReference>
<dbReference type="Gene3D" id="3.40.1440.10">
    <property type="entry name" value="GIY-YIG endonuclease"/>
    <property type="match status" value="1"/>
</dbReference>
<dbReference type="HOGENOM" id="CLU_014841_3_2_0"/>
<dbReference type="Pfam" id="PF08459">
    <property type="entry name" value="UvrC_RNaseH_dom"/>
    <property type="match status" value="1"/>
</dbReference>